<evidence type="ECO:0000256" key="2">
    <source>
        <dbReference type="ARBA" id="ARBA00022980"/>
    </source>
</evidence>
<dbReference type="AlphaFoldDB" id="A0A553IBE2"/>
<evidence type="ECO:0000259" key="5">
    <source>
        <dbReference type="SMART" id="SM00739"/>
    </source>
</evidence>
<keyword evidence="7" id="KW-1185">Reference proteome</keyword>
<reference evidence="7" key="1">
    <citation type="submission" date="2019-06" db="EMBL/GenBank/DDBJ databases">
        <title>Draft genome sequence of the griseofulvin-producing fungus Xylaria cubensis strain G536.</title>
        <authorList>
            <person name="Mead M.E."/>
            <person name="Raja H.A."/>
            <person name="Steenwyk J.L."/>
            <person name="Knowles S.L."/>
            <person name="Oberlies N.H."/>
            <person name="Rokas A."/>
        </authorList>
    </citation>
    <scope>NUCLEOTIDE SEQUENCE [LARGE SCALE GENOMIC DNA]</scope>
    <source>
        <strain evidence="7">G536</strain>
    </source>
</reference>
<feature type="domain" description="KOW" evidence="5">
    <location>
        <begin position="147"/>
        <end position="174"/>
    </location>
</feature>
<evidence type="ECO:0000256" key="3">
    <source>
        <dbReference type="ARBA" id="ARBA00023274"/>
    </source>
</evidence>
<dbReference type="Proteomes" id="UP000319160">
    <property type="component" value="Unassembled WGS sequence"/>
</dbReference>
<dbReference type="GO" id="GO:0006412">
    <property type="term" value="P:translation"/>
    <property type="evidence" value="ECO:0007669"/>
    <property type="project" value="InterPro"/>
</dbReference>
<dbReference type="STRING" id="2512241.A0A553IBE2"/>
<feature type="compositionally biased region" description="Pro residues" evidence="4">
    <location>
        <begin position="396"/>
        <end position="420"/>
    </location>
</feature>
<gene>
    <name evidence="6" type="ORF">FHL15_001798</name>
</gene>
<dbReference type="EMBL" id="VFLP01000006">
    <property type="protein sequence ID" value="TRX97520.1"/>
    <property type="molecule type" value="Genomic_DNA"/>
</dbReference>
<evidence type="ECO:0000256" key="4">
    <source>
        <dbReference type="SAM" id="MobiDB-lite"/>
    </source>
</evidence>
<accession>A0A553IBE2</accession>
<dbReference type="Gene3D" id="2.30.30.30">
    <property type="match status" value="1"/>
</dbReference>
<keyword evidence="2" id="KW-0689">Ribosomal protein</keyword>
<dbReference type="GO" id="GO:0005840">
    <property type="term" value="C:ribosome"/>
    <property type="evidence" value="ECO:0007669"/>
    <property type="project" value="UniProtKB-KW"/>
</dbReference>
<comment type="similarity">
    <text evidence="1">Belongs to the universal ribosomal protein uL24 family.</text>
</comment>
<proteinExistence type="inferred from homology"/>
<comment type="caution">
    <text evidence="6">The sequence shown here is derived from an EMBL/GenBank/DDBJ whole genome shotgun (WGS) entry which is preliminary data.</text>
</comment>
<dbReference type="SUPFAM" id="SSF50104">
    <property type="entry name" value="Translation proteins SH3-like domain"/>
    <property type="match status" value="1"/>
</dbReference>
<keyword evidence="3" id="KW-0687">Ribonucleoprotein</keyword>
<dbReference type="GO" id="GO:0003735">
    <property type="term" value="F:structural constituent of ribosome"/>
    <property type="evidence" value="ECO:0007669"/>
    <property type="project" value="InterPro"/>
</dbReference>
<dbReference type="InterPro" id="IPR008991">
    <property type="entry name" value="Translation_prot_SH3-like_sf"/>
</dbReference>
<dbReference type="PANTHER" id="PTHR12903">
    <property type="entry name" value="MITOCHONDRIAL RIBOSOMAL PROTEIN L24"/>
    <property type="match status" value="1"/>
</dbReference>
<dbReference type="CDD" id="cd06089">
    <property type="entry name" value="KOW_RPL26"/>
    <property type="match status" value="1"/>
</dbReference>
<evidence type="ECO:0000313" key="7">
    <source>
        <dbReference type="Proteomes" id="UP000319160"/>
    </source>
</evidence>
<evidence type="ECO:0000256" key="1">
    <source>
        <dbReference type="ARBA" id="ARBA00010618"/>
    </source>
</evidence>
<dbReference type="GO" id="GO:0003723">
    <property type="term" value="F:RNA binding"/>
    <property type="evidence" value="ECO:0007669"/>
    <property type="project" value="InterPro"/>
</dbReference>
<dbReference type="InterPro" id="IPR014722">
    <property type="entry name" value="Rib_uL2_dom2"/>
</dbReference>
<dbReference type="InterPro" id="IPR003256">
    <property type="entry name" value="Ribosomal_uL24"/>
</dbReference>
<name>A0A553IBE2_9PEZI</name>
<dbReference type="Pfam" id="PF22682">
    <property type="entry name" value="Ribosomal_uL24m-like"/>
    <property type="match status" value="1"/>
</dbReference>
<dbReference type="GO" id="GO:1990904">
    <property type="term" value="C:ribonucleoprotein complex"/>
    <property type="evidence" value="ECO:0007669"/>
    <property type="project" value="UniProtKB-KW"/>
</dbReference>
<feature type="region of interest" description="Disordered" evidence="4">
    <location>
        <begin position="386"/>
        <end position="420"/>
    </location>
</feature>
<sequence>MTAGEYSGPGHVSLPTAAYAFSLNPEPSRILAQEERMQKIARRVATAERVAVKRRKAKTNRFALHERKEIFAEDKEQGRQAADEVKVAKQAIRNDWAMGALSPRQDVGKFHEAPGAITQVRFPGNTILSLAKRNARCQWAGGARYLNLAVDDRVVLLDGPDKGRIGKISEINQNTANVTVKGLNKSNVVIYHYLRESDNSQPAVNVEIPLPVSAVRLVHPITDPVTGKTQDVIINQLVHRDLVTDKQTGKRRWDRVVPGLNISIPWPVKEEPNIPDFKADTMRIDVEEKTFVPTLLRPPMPEAVVDELRNKYSRFRTRHEPEYIARVEAAEQAEKDRAKLMESIRTPLQEFHRAEREKKKKKGKPRLTLEMLEKIGEVIAKNRERSLNAAGVSDAPSPPSTSSPIVPPSTSPDTTPPPSV</sequence>
<protein>
    <recommendedName>
        <fullName evidence="5">KOW domain-containing protein</fullName>
    </recommendedName>
</protein>
<dbReference type="InterPro" id="IPR041988">
    <property type="entry name" value="Ribosomal_uL24_KOW"/>
</dbReference>
<dbReference type="InterPro" id="IPR005824">
    <property type="entry name" value="KOW"/>
</dbReference>
<organism evidence="6 7">
    <name type="scientific">Xylaria flabelliformis</name>
    <dbReference type="NCBI Taxonomy" id="2512241"/>
    <lineage>
        <taxon>Eukaryota</taxon>
        <taxon>Fungi</taxon>
        <taxon>Dikarya</taxon>
        <taxon>Ascomycota</taxon>
        <taxon>Pezizomycotina</taxon>
        <taxon>Sordariomycetes</taxon>
        <taxon>Xylariomycetidae</taxon>
        <taxon>Xylariales</taxon>
        <taxon>Xylariaceae</taxon>
        <taxon>Xylaria</taxon>
    </lineage>
</organism>
<evidence type="ECO:0000313" key="6">
    <source>
        <dbReference type="EMBL" id="TRX97520.1"/>
    </source>
</evidence>
<dbReference type="OrthoDB" id="359154at2759"/>
<dbReference type="SMART" id="SM00739">
    <property type="entry name" value="KOW"/>
    <property type="match status" value="1"/>
</dbReference>